<dbReference type="InterPro" id="IPR036770">
    <property type="entry name" value="Ankyrin_rpt-contain_sf"/>
</dbReference>
<dbReference type="AlphaFoldDB" id="A0A067F532"/>
<dbReference type="STRING" id="2711.A0A067F532"/>
<evidence type="ECO:0000313" key="1">
    <source>
        <dbReference type="EMBL" id="KDO61185.1"/>
    </source>
</evidence>
<gene>
    <name evidence="1" type="ORF">CISIN_1g043593mg</name>
</gene>
<keyword evidence="2" id="KW-1185">Reference proteome</keyword>
<organism evidence="1 2">
    <name type="scientific">Citrus sinensis</name>
    <name type="common">Sweet orange</name>
    <name type="synonym">Citrus aurantium var. sinensis</name>
    <dbReference type="NCBI Taxonomy" id="2711"/>
    <lineage>
        <taxon>Eukaryota</taxon>
        <taxon>Viridiplantae</taxon>
        <taxon>Streptophyta</taxon>
        <taxon>Embryophyta</taxon>
        <taxon>Tracheophyta</taxon>
        <taxon>Spermatophyta</taxon>
        <taxon>Magnoliopsida</taxon>
        <taxon>eudicotyledons</taxon>
        <taxon>Gunneridae</taxon>
        <taxon>Pentapetalae</taxon>
        <taxon>rosids</taxon>
        <taxon>malvids</taxon>
        <taxon>Sapindales</taxon>
        <taxon>Rutaceae</taxon>
        <taxon>Aurantioideae</taxon>
        <taxon>Citrus</taxon>
    </lineage>
</organism>
<accession>A0A067F532</accession>
<dbReference type="Pfam" id="PF12796">
    <property type="entry name" value="Ank_2"/>
    <property type="match status" value="1"/>
</dbReference>
<dbReference type="Proteomes" id="UP000027120">
    <property type="component" value="Unassembled WGS sequence"/>
</dbReference>
<dbReference type="InterPro" id="IPR002110">
    <property type="entry name" value="Ankyrin_rpt"/>
</dbReference>
<sequence length="103" mass="11108">MIQAAKITNSEDTALHIAVSDGRSDIVLKLVESMGQNASNVLKLQNEKGNTALHLAAALGNAAFVKIGCLDIQSLNIKIKLLDIQSLNIKFKILDIQSLNIKL</sequence>
<dbReference type="Gene3D" id="1.25.40.20">
    <property type="entry name" value="Ankyrin repeat-containing domain"/>
    <property type="match status" value="1"/>
</dbReference>
<protein>
    <submittedName>
        <fullName evidence="1">Uncharacterized protein</fullName>
    </submittedName>
</protein>
<dbReference type="EMBL" id="KK784927">
    <property type="protein sequence ID" value="KDO61185.1"/>
    <property type="molecule type" value="Genomic_DNA"/>
</dbReference>
<proteinExistence type="predicted"/>
<dbReference type="SUPFAM" id="SSF48403">
    <property type="entry name" value="Ankyrin repeat"/>
    <property type="match status" value="1"/>
</dbReference>
<name>A0A067F532_CITSI</name>
<evidence type="ECO:0000313" key="2">
    <source>
        <dbReference type="Proteomes" id="UP000027120"/>
    </source>
</evidence>
<dbReference type="PANTHER" id="PTHR47303">
    <property type="match status" value="1"/>
</dbReference>
<reference evidence="1 2" key="1">
    <citation type="submission" date="2014-04" db="EMBL/GenBank/DDBJ databases">
        <authorList>
            <consortium name="International Citrus Genome Consortium"/>
            <person name="Gmitter F."/>
            <person name="Chen C."/>
            <person name="Farmerie W."/>
            <person name="Harkins T."/>
            <person name="Desany B."/>
            <person name="Mohiuddin M."/>
            <person name="Kodira C."/>
            <person name="Borodovsky M."/>
            <person name="Lomsadze A."/>
            <person name="Burns P."/>
            <person name="Jenkins J."/>
            <person name="Prochnik S."/>
            <person name="Shu S."/>
            <person name="Chapman J."/>
            <person name="Pitluck S."/>
            <person name="Schmutz J."/>
            <person name="Rokhsar D."/>
        </authorList>
    </citation>
    <scope>NUCLEOTIDE SEQUENCE</scope>
</reference>
<dbReference type="PANTHER" id="PTHR47303:SF1">
    <property type="entry name" value="NF-KAPPA-B INHIBITOR BETA"/>
    <property type="match status" value="1"/>
</dbReference>
<dbReference type="SMR" id="A0A067F532"/>